<comment type="caution">
    <text evidence="1">The sequence shown here is derived from an EMBL/GenBank/DDBJ whole genome shotgun (WGS) entry which is preliminary data.</text>
</comment>
<name>K0SKM6_THAOC</name>
<dbReference type="AlphaFoldDB" id="K0SKM6"/>
<accession>K0SKM6</accession>
<proteinExistence type="predicted"/>
<evidence type="ECO:0000313" key="2">
    <source>
        <dbReference type="Proteomes" id="UP000266841"/>
    </source>
</evidence>
<sequence>MKALAMPIRSHGCGLYRHPLSSPSGPKVEWWRQGGWAKGHSCTPVGVTSAFPGARNTTASGRGPGPGVLPPAGPRRVFLRTLALFSDDLCSGLLDCAQILAKQWCASMGDEVAIRVHGVFPLPMGIEREDR</sequence>
<gene>
    <name evidence="1" type="ORF">THAOC_13220</name>
</gene>
<protein>
    <submittedName>
        <fullName evidence="1">Uncharacterized protein</fullName>
    </submittedName>
</protein>
<evidence type="ECO:0000313" key="1">
    <source>
        <dbReference type="EMBL" id="EJK65880.1"/>
    </source>
</evidence>
<reference evidence="1 2" key="1">
    <citation type="journal article" date="2012" name="Genome Biol.">
        <title>Genome and low-iron response of an oceanic diatom adapted to chronic iron limitation.</title>
        <authorList>
            <person name="Lommer M."/>
            <person name="Specht M."/>
            <person name="Roy A.S."/>
            <person name="Kraemer L."/>
            <person name="Andreson R."/>
            <person name="Gutowska M.A."/>
            <person name="Wolf J."/>
            <person name="Bergner S.V."/>
            <person name="Schilhabel M.B."/>
            <person name="Klostermeier U.C."/>
            <person name="Beiko R.G."/>
            <person name="Rosenstiel P."/>
            <person name="Hippler M."/>
            <person name="Laroche J."/>
        </authorList>
    </citation>
    <scope>NUCLEOTIDE SEQUENCE [LARGE SCALE GENOMIC DNA]</scope>
    <source>
        <strain evidence="1 2">CCMP1005</strain>
    </source>
</reference>
<feature type="non-terminal residue" evidence="1">
    <location>
        <position position="131"/>
    </location>
</feature>
<organism evidence="1 2">
    <name type="scientific">Thalassiosira oceanica</name>
    <name type="common">Marine diatom</name>
    <dbReference type="NCBI Taxonomy" id="159749"/>
    <lineage>
        <taxon>Eukaryota</taxon>
        <taxon>Sar</taxon>
        <taxon>Stramenopiles</taxon>
        <taxon>Ochrophyta</taxon>
        <taxon>Bacillariophyta</taxon>
        <taxon>Coscinodiscophyceae</taxon>
        <taxon>Thalassiosirophycidae</taxon>
        <taxon>Thalassiosirales</taxon>
        <taxon>Thalassiosiraceae</taxon>
        <taxon>Thalassiosira</taxon>
    </lineage>
</organism>
<dbReference type="Proteomes" id="UP000266841">
    <property type="component" value="Unassembled WGS sequence"/>
</dbReference>
<keyword evidence="2" id="KW-1185">Reference proteome</keyword>
<dbReference type="EMBL" id="AGNL01015403">
    <property type="protein sequence ID" value="EJK65880.1"/>
    <property type="molecule type" value="Genomic_DNA"/>
</dbReference>